<dbReference type="InterPro" id="IPR013103">
    <property type="entry name" value="RVT_2"/>
</dbReference>
<feature type="domain" description="Reverse transcriptase Ty1/copia-type" evidence="3">
    <location>
        <begin position="2"/>
        <end position="44"/>
    </location>
</feature>
<keyword evidence="1" id="KW-0175">Coiled coil</keyword>
<evidence type="ECO:0000313" key="5">
    <source>
        <dbReference type="Proteomes" id="UP000708208"/>
    </source>
</evidence>
<dbReference type="Pfam" id="PF07727">
    <property type="entry name" value="RVT_2"/>
    <property type="match status" value="2"/>
</dbReference>
<gene>
    <name evidence="4" type="ORF">AFUS01_LOCUS11142</name>
</gene>
<evidence type="ECO:0000259" key="3">
    <source>
        <dbReference type="Pfam" id="PF07727"/>
    </source>
</evidence>
<dbReference type="AlphaFoldDB" id="A0A8J2K810"/>
<keyword evidence="2" id="KW-0812">Transmembrane</keyword>
<dbReference type="PANTHER" id="PTHR11439">
    <property type="entry name" value="GAG-POL-RELATED RETROTRANSPOSON"/>
    <property type="match status" value="1"/>
</dbReference>
<dbReference type="Proteomes" id="UP000708208">
    <property type="component" value="Unassembled WGS sequence"/>
</dbReference>
<name>A0A8J2K810_9HEXA</name>
<reference evidence="4" key="1">
    <citation type="submission" date="2021-06" db="EMBL/GenBank/DDBJ databases">
        <authorList>
            <person name="Hodson N. C."/>
            <person name="Mongue J. A."/>
            <person name="Jaron S. K."/>
        </authorList>
    </citation>
    <scope>NUCLEOTIDE SEQUENCE</scope>
</reference>
<sequence length="514" mass="58810">MVLASAAAMNLKLRQFDVSTAFLNSTLDEELYMKQPPGYERSKYDGCLFILEEFKGSELMGDQEPVRIYLAVYVDDGLMAGSDERRMDEILVELSNKFKITSSANVRKFLGLEISQDHRGFMIHQEDYIQEMAKRFGMENCKSVGIPLQPYRELNPDPTGEAHDPALPFQEIVGALLFLTRCCRPDGSFAVNKLSRFFQNYEKKHMDAAKEVLRYLRSTKDMGIRYFLSQRENKLVGYCDADYGTDKMERKSTTGVIFTFNGSPLTRLSSKQTIIALSTTEAEYVAAATACKEGIWVRNILEDIGVIEETYIPLHTDSQSSMQLAMHDIHHERTKHIDVRWHYMRHIVQTNQVELMHEPTNRLVAELQTKALGTVKFTEKFKLLGMDTSITRVKREPVTFILCLLVAAAASAGIGMGIYLSHEVNELEISQLEIERTLDDLENKVMQNSAHIKMLQDEIKKMSVEVNKLIQDINLFREKIIEIQYLVSYISSRLLIGRGYYKIHEDSGGTRKFV</sequence>
<dbReference type="PANTHER" id="PTHR11439:SF515">
    <property type="entry name" value="GAG-POL POLYPROTEIN"/>
    <property type="match status" value="1"/>
</dbReference>
<feature type="coiled-coil region" evidence="1">
    <location>
        <begin position="424"/>
        <end position="472"/>
    </location>
</feature>
<protein>
    <recommendedName>
        <fullName evidence="3">Reverse transcriptase Ty1/copia-type domain-containing protein</fullName>
    </recommendedName>
</protein>
<keyword evidence="5" id="KW-1185">Reference proteome</keyword>
<evidence type="ECO:0000256" key="2">
    <source>
        <dbReference type="SAM" id="Phobius"/>
    </source>
</evidence>
<proteinExistence type="predicted"/>
<organism evidence="4 5">
    <name type="scientific">Allacma fusca</name>
    <dbReference type="NCBI Taxonomy" id="39272"/>
    <lineage>
        <taxon>Eukaryota</taxon>
        <taxon>Metazoa</taxon>
        <taxon>Ecdysozoa</taxon>
        <taxon>Arthropoda</taxon>
        <taxon>Hexapoda</taxon>
        <taxon>Collembola</taxon>
        <taxon>Symphypleona</taxon>
        <taxon>Sminthuridae</taxon>
        <taxon>Allacma</taxon>
    </lineage>
</organism>
<comment type="caution">
    <text evidence="4">The sequence shown here is derived from an EMBL/GenBank/DDBJ whole genome shotgun (WGS) entry which is preliminary data.</text>
</comment>
<dbReference type="OrthoDB" id="411615at2759"/>
<evidence type="ECO:0000256" key="1">
    <source>
        <dbReference type="SAM" id="Coils"/>
    </source>
</evidence>
<keyword evidence="2" id="KW-1133">Transmembrane helix</keyword>
<evidence type="ECO:0000313" key="4">
    <source>
        <dbReference type="EMBL" id="CAG7721959.1"/>
    </source>
</evidence>
<keyword evidence="2" id="KW-0472">Membrane</keyword>
<feature type="transmembrane region" description="Helical" evidence="2">
    <location>
        <begin position="398"/>
        <end position="420"/>
    </location>
</feature>
<dbReference type="EMBL" id="CAJVCH010084785">
    <property type="protein sequence ID" value="CAG7721959.1"/>
    <property type="molecule type" value="Genomic_DNA"/>
</dbReference>
<dbReference type="CDD" id="cd09272">
    <property type="entry name" value="RNase_HI_RT_Ty1"/>
    <property type="match status" value="1"/>
</dbReference>
<accession>A0A8J2K810</accession>
<feature type="domain" description="Reverse transcriptase Ty1/copia-type" evidence="3">
    <location>
        <begin position="67"/>
        <end position="149"/>
    </location>
</feature>